<evidence type="ECO:0000256" key="2">
    <source>
        <dbReference type="ARBA" id="ARBA00022448"/>
    </source>
</evidence>
<evidence type="ECO:0000256" key="7">
    <source>
        <dbReference type="ARBA" id="ARBA00023065"/>
    </source>
</evidence>
<evidence type="ECO:0000256" key="9">
    <source>
        <dbReference type="SAM" id="Phobius"/>
    </source>
</evidence>
<dbReference type="EMBL" id="AFYH01116574">
    <property type="status" value="NOT_ANNOTATED_CDS"/>
    <property type="molecule type" value="Genomic_DNA"/>
</dbReference>
<evidence type="ECO:0000259" key="11">
    <source>
        <dbReference type="Pfam" id="PF03733"/>
    </source>
</evidence>
<dbReference type="EMBL" id="AFYH01116576">
    <property type="status" value="NOT_ANNOTATED_CDS"/>
    <property type="molecule type" value="Genomic_DNA"/>
</dbReference>
<dbReference type="OMA" id="LVCFVSW"/>
<evidence type="ECO:0000256" key="5">
    <source>
        <dbReference type="ARBA" id="ARBA00022692"/>
    </source>
</evidence>
<feature type="transmembrane region" description="Helical" evidence="9">
    <location>
        <begin position="717"/>
        <end position="734"/>
    </location>
</feature>
<evidence type="ECO:0000256" key="3">
    <source>
        <dbReference type="ARBA" id="ARBA00022449"/>
    </source>
</evidence>
<dbReference type="InterPro" id="IPR044880">
    <property type="entry name" value="NCX_ion-bd_dom_sf"/>
</dbReference>
<reference evidence="12" key="3">
    <citation type="submission" date="2025-09" db="UniProtKB">
        <authorList>
            <consortium name="Ensembl"/>
        </authorList>
    </citation>
    <scope>IDENTIFICATION</scope>
</reference>
<feature type="domain" description="Inner membrane component" evidence="11">
    <location>
        <begin position="159"/>
        <end position="209"/>
    </location>
</feature>
<dbReference type="STRING" id="7897.ENSLACP00000015666"/>
<feature type="transmembrane region" description="Helical" evidence="9">
    <location>
        <begin position="740"/>
        <end position="760"/>
    </location>
</feature>
<keyword evidence="3" id="KW-0050">Antiport</keyword>
<reference evidence="12" key="2">
    <citation type="submission" date="2025-08" db="UniProtKB">
        <authorList>
            <consortium name="Ensembl"/>
        </authorList>
    </citation>
    <scope>IDENTIFICATION</scope>
</reference>
<dbReference type="InterPro" id="IPR004837">
    <property type="entry name" value="NaCa_Exmemb"/>
</dbReference>
<comment type="subcellular location">
    <subcellularLocation>
        <location evidence="1">Endomembrane system</location>
        <topology evidence="1">Multi-pass membrane protein</topology>
    </subcellularLocation>
</comment>
<dbReference type="Ensembl" id="ENSLACT00000015774.1">
    <property type="protein sequence ID" value="ENSLACP00000015666.1"/>
    <property type="gene ID" value="ENSLACG00000013792.1"/>
</dbReference>
<evidence type="ECO:0000313" key="12">
    <source>
        <dbReference type="Ensembl" id="ENSLACP00000015666.1"/>
    </source>
</evidence>
<dbReference type="AlphaFoldDB" id="H3B195"/>
<proteinExistence type="predicted"/>
<dbReference type="HOGENOM" id="CLU_001583_2_0_1"/>
<dbReference type="PANTHER" id="PTHR31503:SF10">
    <property type="entry name" value="VNX1 PROTEIN"/>
    <property type="match status" value="1"/>
</dbReference>
<dbReference type="InterPro" id="IPR004713">
    <property type="entry name" value="CaH_exchang"/>
</dbReference>
<accession>H3B195</accession>
<dbReference type="EMBL" id="AFYH01116578">
    <property type="status" value="NOT_ANNOTATED_CDS"/>
    <property type="molecule type" value="Genomic_DNA"/>
</dbReference>
<dbReference type="Pfam" id="PF03733">
    <property type="entry name" value="YccF"/>
    <property type="match status" value="1"/>
</dbReference>
<dbReference type="GeneTree" id="ENSGT00390000016897"/>
<keyword evidence="7" id="KW-0406">Ion transport</keyword>
<evidence type="ECO:0000256" key="6">
    <source>
        <dbReference type="ARBA" id="ARBA00022989"/>
    </source>
</evidence>
<keyword evidence="4" id="KW-0106">Calcium</keyword>
<feature type="transmembrane region" description="Helical" evidence="9">
    <location>
        <begin position="687"/>
        <end position="705"/>
    </location>
</feature>
<feature type="transmembrane region" description="Helical" evidence="9">
    <location>
        <begin position="387"/>
        <end position="406"/>
    </location>
</feature>
<feature type="transmembrane region" description="Helical" evidence="9">
    <location>
        <begin position="563"/>
        <end position="583"/>
    </location>
</feature>
<evidence type="ECO:0000256" key="1">
    <source>
        <dbReference type="ARBA" id="ARBA00004127"/>
    </source>
</evidence>
<dbReference type="InParanoid" id="H3B195"/>
<protein>
    <submittedName>
        <fullName evidence="12">Cation/H+ exchanger protein 2</fullName>
    </submittedName>
</protein>
<dbReference type="Bgee" id="ENSLACG00000013792">
    <property type="expression patterns" value="Expressed in post-anal tail muscle and 6 other cell types or tissues"/>
</dbReference>
<dbReference type="EMBL" id="AFYH01116577">
    <property type="status" value="NOT_ANNOTATED_CDS"/>
    <property type="molecule type" value="Genomic_DNA"/>
</dbReference>
<dbReference type="EMBL" id="AFYH01116569">
    <property type="status" value="NOT_ANNOTATED_CDS"/>
    <property type="molecule type" value="Genomic_DNA"/>
</dbReference>
<keyword evidence="2" id="KW-0813">Transport</keyword>
<organism evidence="12 13">
    <name type="scientific">Latimeria chalumnae</name>
    <name type="common">Coelacanth</name>
    <dbReference type="NCBI Taxonomy" id="7897"/>
    <lineage>
        <taxon>Eukaryota</taxon>
        <taxon>Metazoa</taxon>
        <taxon>Chordata</taxon>
        <taxon>Craniata</taxon>
        <taxon>Vertebrata</taxon>
        <taxon>Euteleostomi</taxon>
        <taxon>Coelacanthiformes</taxon>
        <taxon>Coelacanthidae</taxon>
        <taxon>Latimeria</taxon>
    </lineage>
</organism>
<evidence type="ECO:0000256" key="8">
    <source>
        <dbReference type="ARBA" id="ARBA00023136"/>
    </source>
</evidence>
<keyword evidence="13" id="KW-1185">Reference proteome</keyword>
<dbReference type="EMBL" id="AFYH01116572">
    <property type="status" value="NOT_ANNOTATED_CDS"/>
    <property type="molecule type" value="Genomic_DNA"/>
</dbReference>
<dbReference type="InterPro" id="IPR005185">
    <property type="entry name" value="YccF"/>
</dbReference>
<dbReference type="GO" id="GO:0012505">
    <property type="term" value="C:endomembrane system"/>
    <property type="evidence" value="ECO:0007669"/>
    <property type="project" value="UniProtKB-SubCell"/>
</dbReference>
<keyword evidence="4" id="KW-0109">Calcium transport</keyword>
<name>H3B195_LATCH</name>
<dbReference type="GO" id="GO:0006874">
    <property type="term" value="P:intracellular calcium ion homeostasis"/>
    <property type="evidence" value="ECO:0007669"/>
    <property type="project" value="TreeGrafter"/>
</dbReference>
<dbReference type="GO" id="GO:0015369">
    <property type="term" value="F:calcium:proton antiporter activity"/>
    <property type="evidence" value="ECO:0007669"/>
    <property type="project" value="TreeGrafter"/>
</dbReference>
<dbReference type="Proteomes" id="UP000008672">
    <property type="component" value="Unassembled WGS sequence"/>
</dbReference>
<feature type="domain" description="Sodium/calcium exchanger membrane region" evidence="10">
    <location>
        <begin position="615"/>
        <end position="757"/>
    </location>
</feature>
<dbReference type="PANTHER" id="PTHR31503">
    <property type="entry name" value="VACUOLAR CALCIUM ION TRANSPORTER"/>
    <property type="match status" value="1"/>
</dbReference>
<evidence type="ECO:0000256" key="4">
    <source>
        <dbReference type="ARBA" id="ARBA00022568"/>
    </source>
</evidence>
<dbReference type="EMBL" id="AFYH01116571">
    <property type="status" value="NOT_ANNOTATED_CDS"/>
    <property type="molecule type" value="Genomic_DNA"/>
</dbReference>
<dbReference type="GO" id="GO:0005774">
    <property type="term" value="C:vacuolar membrane"/>
    <property type="evidence" value="ECO:0007669"/>
    <property type="project" value="UniProtKB-ARBA"/>
</dbReference>
<feature type="transmembrane region" description="Helical" evidence="9">
    <location>
        <begin position="162"/>
        <end position="188"/>
    </location>
</feature>
<keyword evidence="8 9" id="KW-0472">Membrane</keyword>
<dbReference type="Gene3D" id="1.20.1420.30">
    <property type="entry name" value="NCX, central ion-binding region"/>
    <property type="match status" value="1"/>
</dbReference>
<feature type="transmembrane region" description="Helical" evidence="9">
    <location>
        <begin position="289"/>
        <end position="314"/>
    </location>
</feature>
<keyword evidence="5 9" id="KW-0812">Transmembrane</keyword>
<feature type="transmembrane region" description="Helical" evidence="9">
    <location>
        <begin position="613"/>
        <end position="633"/>
    </location>
</feature>
<evidence type="ECO:0000313" key="13">
    <source>
        <dbReference type="Proteomes" id="UP000008672"/>
    </source>
</evidence>
<keyword evidence="6 9" id="KW-1133">Transmembrane helix</keyword>
<dbReference type="EMBL" id="AFYH01116575">
    <property type="status" value="NOT_ANNOTATED_CDS"/>
    <property type="molecule type" value="Genomic_DNA"/>
</dbReference>
<evidence type="ECO:0000259" key="10">
    <source>
        <dbReference type="Pfam" id="PF01699"/>
    </source>
</evidence>
<dbReference type="EMBL" id="AFYH01116570">
    <property type="status" value="NOT_ANNOTATED_CDS"/>
    <property type="molecule type" value="Genomic_DNA"/>
</dbReference>
<dbReference type="Pfam" id="PF01699">
    <property type="entry name" value="Na_Ca_ex"/>
    <property type="match status" value="1"/>
</dbReference>
<feature type="transmembrane region" description="Helical" evidence="9">
    <location>
        <begin position="500"/>
        <end position="532"/>
    </location>
</feature>
<dbReference type="EMBL" id="AFYH01116573">
    <property type="status" value="NOT_ANNOTATED_CDS"/>
    <property type="molecule type" value="Genomic_DNA"/>
</dbReference>
<reference evidence="13" key="1">
    <citation type="submission" date="2011-08" db="EMBL/GenBank/DDBJ databases">
        <title>The draft genome of Latimeria chalumnae.</title>
        <authorList>
            <person name="Di Palma F."/>
            <person name="Alfoldi J."/>
            <person name="Johnson J."/>
            <person name="Berlin A."/>
            <person name="Gnerre S."/>
            <person name="Jaffe D."/>
            <person name="MacCallum I."/>
            <person name="Young S."/>
            <person name="Walker B.J."/>
            <person name="Lander E."/>
            <person name="Lindblad-Toh K."/>
        </authorList>
    </citation>
    <scope>NUCLEOTIDE SEQUENCE [LARGE SCALE GENOMIC DNA]</scope>
    <source>
        <strain evidence="13">Wild caught</strain>
    </source>
</reference>
<sequence>MSASLDLDSPCHRRHTYDGFDFPQDMEPRMDVPHRRGSLCDRNCGINIQADFSETHSPTASHQHGVLTHRLTGGGGGGSTMCHHLSEEAQNCDSCLTKTTLMAENEVEANKLANNYKFGFKKWKSHVTERPWEDRSDIVKELYSELNVVKSPTGRLLTCGNVLYLLLFGWWVCLFYLLVSALMFLTIVGAPYGKLCWKLAGYFLWPFGKVIQKIGAHHRRCCMQFNNCEATPEVEEVKEATPLIRNCGKDHHKCHADRQEVGYWNRSRTVVWVGVGERVITVVTHQVRLFFSFFFFFFLKPFSFSFCSFMQSFLSFPCTSADFNRIPGGGESEVILCCYHASNSYYYKYTVDGLNVFAQDLLPFIITSLVLGYVDQQNQLTSSPVKFALSLVSIMPLSYYIGMAIARKKKKKKKKKNFLQGAMTARTVVFGSILKKKKKKDALISGLRERDQACEHSAVNQILKSWIWGVLYFQSGSASLRRGVSYLQHTIDWRTMQLHFFFFFFFFFKLLVQIFFSVLLCGTLCAQCVYIVPVYTTDIEEVSCCQDHMENNGTLFYSHVEPLVYTVSVLLPIAYIIGLVFSLKTHSHIYDIHVSDCHAPGHHRNAIVHWSRWRALIILVVATLFMSACADLVTEHINPILTHSTVSQYFIGVTLLAMVPELPEIVNGIQFALQNNLSLSIEVGSSIAVQVCMLQIPVLVLFSVFCPKSFTLLFSDLHLWASIFSVILMNYIFMDGKCDYFQGTVLVVVYLILMAMYFFAPSPIGC</sequence>
<dbReference type="eggNOG" id="KOG1397">
    <property type="taxonomic scope" value="Eukaryota"/>
</dbReference>